<evidence type="ECO:0000256" key="10">
    <source>
        <dbReference type="SAM" id="MobiDB-lite"/>
    </source>
</evidence>
<feature type="transmembrane region" description="Helical" evidence="9">
    <location>
        <begin position="61"/>
        <end position="77"/>
    </location>
</feature>
<dbReference type="GO" id="GO:0005886">
    <property type="term" value="C:plasma membrane"/>
    <property type="evidence" value="ECO:0007669"/>
    <property type="project" value="UniProtKB-SubCell"/>
</dbReference>
<keyword evidence="3" id="KW-1003">Cell membrane</keyword>
<comment type="function">
    <text evidence="9">Part of the tripartite ATP-independent periplasmic (TRAP) transport system.</text>
</comment>
<dbReference type="AlphaFoldDB" id="A0AAE3KBN9"/>
<comment type="caution">
    <text evidence="12">The sequence shown here is derived from an EMBL/GenBank/DDBJ whole genome shotgun (WGS) entry which is preliminary data.</text>
</comment>
<evidence type="ECO:0000256" key="3">
    <source>
        <dbReference type="ARBA" id="ARBA00022475"/>
    </source>
</evidence>
<feature type="transmembrane region" description="Helical" evidence="9">
    <location>
        <begin position="98"/>
        <end position="123"/>
    </location>
</feature>
<protein>
    <recommendedName>
        <fullName evidence="9">TRAP transporter small permease protein</fullName>
    </recommendedName>
</protein>
<keyword evidence="7 9" id="KW-0472">Membrane</keyword>
<keyword evidence="2 9" id="KW-0813">Transport</keyword>
<evidence type="ECO:0000256" key="6">
    <source>
        <dbReference type="ARBA" id="ARBA00022989"/>
    </source>
</evidence>
<feature type="transmembrane region" description="Helical" evidence="9">
    <location>
        <begin position="143"/>
        <end position="162"/>
    </location>
</feature>
<name>A0AAE3KBN9_9GAMM</name>
<dbReference type="Pfam" id="PF04290">
    <property type="entry name" value="DctQ"/>
    <property type="match status" value="1"/>
</dbReference>
<comment type="subcellular location">
    <subcellularLocation>
        <location evidence="1 9">Cell inner membrane</location>
        <topology evidence="1 9">Multi-pass membrane protein</topology>
    </subcellularLocation>
</comment>
<evidence type="ECO:0000256" key="7">
    <source>
        <dbReference type="ARBA" id="ARBA00023136"/>
    </source>
</evidence>
<comment type="subunit">
    <text evidence="9">The complex comprises the extracytoplasmic solute receptor protein and the two transmembrane proteins.</text>
</comment>
<dbReference type="InterPro" id="IPR055348">
    <property type="entry name" value="DctQ"/>
</dbReference>
<comment type="similarity">
    <text evidence="8 9">Belongs to the TRAP transporter small permease family.</text>
</comment>
<dbReference type="PANTHER" id="PTHR35011:SF4">
    <property type="entry name" value="SLL1102 PROTEIN"/>
    <property type="match status" value="1"/>
</dbReference>
<feature type="transmembrane region" description="Helical" evidence="9">
    <location>
        <begin position="12"/>
        <end position="41"/>
    </location>
</feature>
<keyword evidence="6 9" id="KW-1133">Transmembrane helix</keyword>
<sequence>MAHQAAGALVNRLILLADAVSTLAGRLCSWLILVLTLLISWEVFSRYVLGKAHTWVFDTSYMLYGTVLLVAGAYTLAKDGHIRGDLLYGALPPRAQAGFDLVLFPLFFMPGVIALLVAGYGFAEAAVTSGERSSLSPGGPPVWPLRVAIPVAAALLLLQGLAEILRAIVCLRTGFWPPRPRDVGSSEELLGMTSLQPSSGDPKR</sequence>
<dbReference type="Proteomes" id="UP001205843">
    <property type="component" value="Unassembled WGS sequence"/>
</dbReference>
<dbReference type="RefSeq" id="WP_253474950.1">
    <property type="nucleotide sequence ID" value="NZ_JALJXV010000002.1"/>
</dbReference>
<evidence type="ECO:0000313" key="13">
    <source>
        <dbReference type="Proteomes" id="UP001205843"/>
    </source>
</evidence>
<dbReference type="EMBL" id="JALJXV010000002">
    <property type="protein sequence ID" value="MCP1673818.1"/>
    <property type="molecule type" value="Genomic_DNA"/>
</dbReference>
<keyword evidence="13" id="KW-1185">Reference proteome</keyword>
<dbReference type="GO" id="GO:0022857">
    <property type="term" value="F:transmembrane transporter activity"/>
    <property type="evidence" value="ECO:0007669"/>
    <property type="project" value="UniProtKB-UniRule"/>
</dbReference>
<evidence type="ECO:0000256" key="2">
    <source>
        <dbReference type="ARBA" id="ARBA00022448"/>
    </source>
</evidence>
<reference evidence="12" key="1">
    <citation type="submission" date="2022-03" db="EMBL/GenBank/DDBJ databases">
        <title>Genomic Encyclopedia of Type Strains, Phase III (KMG-III): the genomes of soil and plant-associated and newly described type strains.</title>
        <authorList>
            <person name="Whitman W."/>
        </authorList>
    </citation>
    <scope>NUCLEOTIDE SEQUENCE</scope>
    <source>
        <strain evidence="12">ANL 6-2</strain>
    </source>
</reference>
<evidence type="ECO:0000259" key="11">
    <source>
        <dbReference type="Pfam" id="PF04290"/>
    </source>
</evidence>
<evidence type="ECO:0000256" key="1">
    <source>
        <dbReference type="ARBA" id="ARBA00004429"/>
    </source>
</evidence>
<keyword evidence="4 9" id="KW-0997">Cell inner membrane</keyword>
<proteinExistence type="inferred from homology"/>
<dbReference type="InterPro" id="IPR007387">
    <property type="entry name" value="TRAP_DctQ"/>
</dbReference>
<feature type="compositionally biased region" description="Polar residues" evidence="10">
    <location>
        <begin position="193"/>
        <end position="204"/>
    </location>
</feature>
<feature type="domain" description="Tripartite ATP-independent periplasmic transporters DctQ component" evidence="11">
    <location>
        <begin position="35"/>
        <end position="168"/>
    </location>
</feature>
<feature type="region of interest" description="Disordered" evidence="10">
    <location>
        <begin position="184"/>
        <end position="204"/>
    </location>
</feature>
<keyword evidence="5 9" id="KW-0812">Transmembrane</keyword>
<evidence type="ECO:0000313" key="12">
    <source>
        <dbReference type="EMBL" id="MCP1673818.1"/>
    </source>
</evidence>
<evidence type="ECO:0000256" key="4">
    <source>
        <dbReference type="ARBA" id="ARBA00022519"/>
    </source>
</evidence>
<gene>
    <name evidence="12" type="ORF">J2T57_000917</name>
</gene>
<accession>A0AAE3KBN9</accession>
<evidence type="ECO:0000256" key="8">
    <source>
        <dbReference type="ARBA" id="ARBA00038436"/>
    </source>
</evidence>
<dbReference type="PANTHER" id="PTHR35011">
    <property type="entry name" value="2,3-DIKETO-L-GULONATE TRAP TRANSPORTER SMALL PERMEASE PROTEIN YIAM"/>
    <property type="match status" value="1"/>
</dbReference>
<organism evidence="12 13">
    <name type="scientific">Natronocella acetinitrilica</name>
    <dbReference type="NCBI Taxonomy" id="414046"/>
    <lineage>
        <taxon>Bacteria</taxon>
        <taxon>Pseudomonadati</taxon>
        <taxon>Pseudomonadota</taxon>
        <taxon>Gammaproteobacteria</taxon>
        <taxon>Chromatiales</taxon>
        <taxon>Ectothiorhodospiraceae</taxon>
        <taxon>Natronocella</taxon>
    </lineage>
</organism>
<evidence type="ECO:0000256" key="9">
    <source>
        <dbReference type="RuleBase" id="RU369079"/>
    </source>
</evidence>
<evidence type="ECO:0000256" key="5">
    <source>
        <dbReference type="ARBA" id="ARBA00022692"/>
    </source>
</evidence>